<dbReference type="FunFam" id="1.10.10.10:FF:000001">
    <property type="entry name" value="LysR family transcriptional regulator"/>
    <property type="match status" value="1"/>
</dbReference>
<dbReference type="InterPro" id="IPR005119">
    <property type="entry name" value="LysR_subst-bd"/>
</dbReference>
<dbReference type="Gene3D" id="1.10.10.10">
    <property type="entry name" value="Winged helix-like DNA-binding domain superfamily/Winged helix DNA-binding domain"/>
    <property type="match status" value="1"/>
</dbReference>
<dbReference type="GO" id="GO:0003677">
    <property type="term" value="F:DNA binding"/>
    <property type="evidence" value="ECO:0007669"/>
    <property type="project" value="UniProtKB-KW"/>
</dbReference>
<dbReference type="Pfam" id="PF03466">
    <property type="entry name" value="LysR_substrate"/>
    <property type="match status" value="1"/>
</dbReference>
<evidence type="ECO:0000256" key="3">
    <source>
        <dbReference type="ARBA" id="ARBA00023125"/>
    </source>
</evidence>
<dbReference type="Proteomes" id="UP000623269">
    <property type="component" value="Unassembled WGS sequence"/>
</dbReference>
<dbReference type="GO" id="GO:0003700">
    <property type="term" value="F:DNA-binding transcription factor activity"/>
    <property type="evidence" value="ECO:0007669"/>
    <property type="project" value="InterPro"/>
</dbReference>
<dbReference type="AlphaFoldDB" id="A0A8J7KVT5"/>
<dbReference type="RefSeq" id="WP_197659752.1">
    <property type="nucleotide sequence ID" value="NZ_JAEAGR010000001.1"/>
</dbReference>
<dbReference type="InterPro" id="IPR036390">
    <property type="entry name" value="WH_DNA-bd_sf"/>
</dbReference>
<dbReference type="Gene3D" id="3.40.190.290">
    <property type="match status" value="1"/>
</dbReference>
<dbReference type="EMBL" id="JAEAGR010000001">
    <property type="protein sequence ID" value="MBH1939537.1"/>
    <property type="molecule type" value="Genomic_DNA"/>
</dbReference>
<keyword evidence="7" id="KW-1185">Reference proteome</keyword>
<dbReference type="PRINTS" id="PR00039">
    <property type="entry name" value="HTHLYSR"/>
</dbReference>
<dbReference type="InterPro" id="IPR036388">
    <property type="entry name" value="WH-like_DNA-bd_sf"/>
</dbReference>
<evidence type="ECO:0000256" key="4">
    <source>
        <dbReference type="ARBA" id="ARBA00023163"/>
    </source>
</evidence>
<dbReference type="PANTHER" id="PTHR30419:SF8">
    <property type="entry name" value="NITROGEN ASSIMILATION TRANSCRIPTIONAL ACTIVATOR-RELATED"/>
    <property type="match status" value="1"/>
</dbReference>
<dbReference type="PANTHER" id="PTHR30419">
    <property type="entry name" value="HTH-TYPE TRANSCRIPTIONAL REGULATOR YBHD"/>
    <property type="match status" value="1"/>
</dbReference>
<accession>A0A8J7KVT5</accession>
<organism evidence="6 7">
    <name type="scientific">Mobilitalea sibirica</name>
    <dbReference type="NCBI Taxonomy" id="1462919"/>
    <lineage>
        <taxon>Bacteria</taxon>
        <taxon>Bacillati</taxon>
        <taxon>Bacillota</taxon>
        <taxon>Clostridia</taxon>
        <taxon>Lachnospirales</taxon>
        <taxon>Lachnospiraceae</taxon>
        <taxon>Mobilitalea</taxon>
    </lineage>
</organism>
<reference evidence="6" key="1">
    <citation type="submission" date="2020-12" db="EMBL/GenBank/DDBJ databases">
        <title>M. sibirica DSM 26468T genome.</title>
        <authorList>
            <person name="Thieme N."/>
            <person name="Rettenmaier R."/>
            <person name="Zverlov V."/>
            <person name="Liebl W."/>
        </authorList>
    </citation>
    <scope>NUCLEOTIDE SEQUENCE</scope>
    <source>
        <strain evidence="6">DSM 26468</strain>
    </source>
</reference>
<dbReference type="Pfam" id="PF00126">
    <property type="entry name" value="HTH_1"/>
    <property type="match status" value="1"/>
</dbReference>
<evidence type="ECO:0000256" key="1">
    <source>
        <dbReference type="ARBA" id="ARBA00009437"/>
    </source>
</evidence>
<evidence type="ECO:0000256" key="2">
    <source>
        <dbReference type="ARBA" id="ARBA00023015"/>
    </source>
</evidence>
<protein>
    <submittedName>
        <fullName evidence="6">LysR family transcriptional regulator</fullName>
    </submittedName>
</protein>
<evidence type="ECO:0000313" key="6">
    <source>
        <dbReference type="EMBL" id="MBH1939537.1"/>
    </source>
</evidence>
<keyword evidence="3" id="KW-0238">DNA-binding</keyword>
<dbReference type="CDD" id="cd05466">
    <property type="entry name" value="PBP2_LTTR_substrate"/>
    <property type="match status" value="1"/>
</dbReference>
<evidence type="ECO:0000259" key="5">
    <source>
        <dbReference type="PROSITE" id="PS50931"/>
    </source>
</evidence>
<dbReference type="GO" id="GO:0005829">
    <property type="term" value="C:cytosol"/>
    <property type="evidence" value="ECO:0007669"/>
    <property type="project" value="TreeGrafter"/>
</dbReference>
<evidence type="ECO:0000313" key="7">
    <source>
        <dbReference type="Proteomes" id="UP000623269"/>
    </source>
</evidence>
<name>A0A8J7KVT5_9FIRM</name>
<dbReference type="InterPro" id="IPR000847">
    <property type="entry name" value="LysR_HTH_N"/>
</dbReference>
<comment type="caution">
    <text evidence="6">The sequence shown here is derived from an EMBL/GenBank/DDBJ whole genome shotgun (WGS) entry which is preliminary data.</text>
</comment>
<dbReference type="PROSITE" id="PS50931">
    <property type="entry name" value="HTH_LYSR"/>
    <property type="match status" value="1"/>
</dbReference>
<comment type="similarity">
    <text evidence="1">Belongs to the LysR transcriptional regulatory family.</text>
</comment>
<dbReference type="SUPFAM" id="SSF46785">
    <property type="entry name" value="Winged helix' DNA-binding domain"/>
    <property type="match status" value="1"/>
</dbReference>
<keyword evidence="4" id="KW-0804">Transcription</keyword>
<dbReference type="InterPro" id="IPR050950">
    <property type="entry name" value="HTH-type_LysR_regulators"/>
</dbReference>
<gene>
    <name evidence="6" type="ORF">I5677_01360</name>
</gene>
<feature type="domain" description="HTH lysR-type" evidence="5">
    <location>
        <begin position="1"/>
        <end position="58"/>
    </location>
</feature>
<dbReference type="SUPFAM" id="SSF53850">
    <property type="entry name" value="Periplasmic binding protein-like II"/>
    <property type="match status" value="1"/>
</dbReference>
<keyword evidence="2" id="KW-0805">Transcription regulation</keyword>
<proteinExistence type="inferred from homology"/>
<sequence>MTPQQIEYVLTLSEEKSFSKAAQRLYITQPSLSQFIKNLEGEIGAQLFDRSTFPIRLTPAGEVFVEAAGKIKAVEEELYDHIADLSNLKTGNLKIGTSPFRASCLLPKSIAEFHKKYPGVSIHIMEDEKASLEKAALEGSIDLYIGTGPFDERVFYTEALAEEQLYLAVPGDCLYNNELQSFQVSSQDIKYDTVNLHKTPSVDLAKFQTEQFIFQQHKQKLSSLALEICESYNFEPKIILYSDRLETAFSWVLAGIGLSFLPDFLIRFGNYEKHPIYYKIDYPEATRHLYVAYRKNRYLSRVAVEYIAVLKQLIGYGTWNISE</sequence>